<proteinExistence type="predicted"/>
<dbReference type="EMBL" id="JNOM01000064">
    <property type="protein sequence ID" value="KNG87976.1"/>
    <property type="molecule type" value="Genomic_DNA"/>
</dbReference>
<gene>
    <name evidence="2" type="ORF">ANOM_004563</name>
</gene>
<dbReference type="GeneID" id="26806367"/>
<feature type="transmembrane region" description="Helical" evidence="1">
    <location>
        <begin position="206"/>
        <end position="224"/>
    </location>
</feature>
<keyword evidence="1" id="KW-0812">Transmembrane</keyword>
<reference evidence="2 3" key="1">
    <citation type="submission" date="2014-06" db="EMBL/GenBank/DDBJ databases">
        <title>The Genome of the Aflatoxigenic Filamentous Fungus Aspergillus nomius.</title>
        <authorList>
            <person name="Moore M.G."/>
            <person name="Shannon B.M."/>
            <person name="Brian M.M."/>
        </authorList>
    </citation>
    <scope>NUCLEOTIDE SEQUENCE [LARGE SCALE GENOMIC DNA]</scope>
    <source>
        <strain evidence="2 3">NRRL 13137</strain>
    </source>
</reference>
<organism evidence="2 3">
    <name type="scientific">Aspergillus nomiae NRRL (strain ATCC 15546 / NRRL 13137 / CBS 260.88 / M93)</name>
    <dbReference type="NCBI Taxonomy" id="1509407"/>
    <lineage>
        <taxon>Eukaryota</taxon>
        <taxon>Fungi</taxon>
        <taxon>Dikarya</taxon>
        <taxon>Ascomycota</taxon>
        <taxon>Pezizomycotina</taxon>
        <taxon>Eurotiomycetes</taxon>
        <taxon>Eurotiomycetidae</taxon>
        <taxon>Eurotiales</taxon>
        <taxon>Aspergillaceae</taxon>
        <taxon>Aspergillus</taxon>
        <taxon>Aspergillus subgen. Circumdati</taxon>
    </lineage>
</organism>
<comment type="caution">
    <text evidence="2">The sequence shown here is derived from an EMBL/GenBank/DDBJ whole genome shotgun (WGS) entry which is preliminary data.</text>
</comment>
<dbReference type="SUPFAM" id="SSF53335">
    <property type="entry name" value="S-adenosyl-L-methionine-dependent methyltransferases"/>
    <property type="match status" value="1"/>
</dbReference>
<dbReference type="FunFam" id="3.40.50.150:FF:000288">
    <property type="entry name" value="Spermine/spermidine synthase, putative"/>
    <property type="match status" value="1"/>
</dbReference>
<keyword evidence="1" id="KW-0472">Membrane</keyword>
<name>A0A0L1J858_ASPN3</name>
<dbReference type="STRING" id="1509407.A0A0L1J858"/>
<dbReference type="Gene3D" id="3.40.50.150">
    <property type="entry name" value="Vaccinia Virus protein VP39"/>
    <property type="match status" value="1"/>
</dbReference>
<keyword evidence="3" id="KW-1185">Reference proteome</keyword>
<dbReference type="RefSeq" id="XP_015408899.1">
    <property type="nucleotide sequence ID" value="XM_015549820.1"/>
</dbReference>
<sequence>SVEVRRHAVFRRNYSAGQLEKTVARRGIAGPRRFLVACVCADTGSGVRLCSVAYLPRLWSCHYCGAGVVSQGCYSAVNEPPGCVSTPCRRILVPHHPVLFVPAELFIWEPYRRVITEVVAFYPFVLLSVACAAKLVQAGLNLERYGDLAKEHIPLIGSYVIYSFSEKLAKSFIARFIGSFWLFSSTGLQLLVAILCSAVIPSKWLLLAIPSILFTLTSNVHLPLGMTTSGLRSALNEEGFALVDRQESSTGYISVLDSLEDGFRVMRCDHSLLGGQWTKTYRNYKPKVQDPIYAVFSLLEAVRLAETDHGAHRVDADSKALVIGLGVGTTPAALITHGIETTIVEIDPVVHKFASKYFHLPSNHIAAIEDATLFVERALKSPKPTQYDYIVHDVFTGGAEPIELFSIEFLEGLNSLLKQDGIIAMNYAGDLSLYPAALTVRTIQAVFPSCRFFREDSGEEGNADFTNMVVFCKKDSATPLRFRDAVPADFLDSKFRETYLVPKHEIDPAIFTTVTGGQPVLRAKDTGRLYRWQDQGALEHWGIMRKVLPDAVWENW</sequence>
<feature type="non-terminal residue" evidence="2">
    <location>
        <position position="1"/>
    </location>
</feature>
<evidence type="ECO:0000313" key="3">
    <source>
        <dbReference type="Proteomes" id="UP000037505"/>
    </source>
</evidence>
<dbReference type="InterPro" id="IPR029063">
    <property type="entry name" value="SAM-dependent_MTases_sf"/>
</dbReference>
<evidence type="ECO:0000256" key="1">
    <source>
        <dbReference type="SAM" id="Phobius"/>
    </source>
</evidence>
<dbReference type="NCBIfam" id="NF037959">
    <property type="entry name" value="MFS_SpdSyn"/>
    <property type="match status" value="1"/>
</dbReference>
<evidence type="ECO:0000313" key="2">
    <source>
        <dbReference type="EMBL" id="KNG87976.1"/>
    </source>
</evidence>
<dbReference type="Pfam" id="PF01564">
    <property type="entry name" value="Spermine_synth"/>
    <property type="match status" value="1"/>
</dbReference>
<keyword evidence="1" id="KW-1133">Transmembrane helix</keyword>
<dbReference type="AlphaFoldDB" id="A0A0L1J858"/>
<accession>A0A0L1J858</accession>
<feature type="transmembrane region" description="Helical" evidence="1">
    <location>
        <begin position="180"/>
        <end position="200"/>
    </location>
</feature>
<dbReference type="OrthoDB" id="2016285at2759"/>
<protein>
    <submittedName>
        <fullName evidence="2">Spermine/spermidine synthase family protein</fullName>
    </submittedName>
</protein>
<dbReference type="Proteomes" id="UP000037505">
    <property type="component" value="Unassembled WGS sequence"/>
</dbReference>